<accession>A0AAD4FTX3</accession>
<organism evidence="1 2">
    <name type="scientific">Pseudoalteromonas citrea</name>
    <dbReference type="NCBI Taxonomy" id="43655"/>
    <lineage>
        <taxon>Bacteria</taxon>
        <taxon>Pseudomonadati</taxon>
        <taxon>Pseudomonadota</taxon>
        <taxon>Gammaproteobacteria</taxon>
        <taxon>Alteromonadales</taxon>
        <taxon>Pseudoalteromonadaceae</taxon>
        <taxon>Pseudoalteromonas</taxon>
    </lineage>
</organism>
<name>A0AAD4FTX3_9GAMM</name>
<evidence type="ECO:0000313" key="1">
    <source>
        <dbReference type="EMBL" id="KAF7775452.1"/>
    </source>
</evidence>
<dbReference type="EMBL" id="AHBZ03000012">
    <property type="protein sequence ID" value="KAF7775452.1"/>
    <property type="molecule type" value="Genomic_DNA"/>
</dbReference>
<evidence type="ECO:0000313" key="2">
    <source>
        <dbReference type="Proteomes" id="UP000016487"/>
    </source>
</evidence>
<sequence>MDIMVTTITNTSLKNSNSLGCRSSSFRFINEELFSSLISSYK</sequence>
<dbReference type="Proteomes" id="UP000016487">
    <property type="component" value="Unassembled WGS sequence"/>
</dbReference>
<dbReference type="AlphaFoldDB" id="A0AAD4FTX3"/>
<gene>
    <name evidence="1" type="ORF">PCIT_a1646</name>
</gene>
<comment type="caution">
    <text evidence="1">The sequence shown here is derived from an EMBL/GenBank/DDBJ whole genome shotgun (WGS) entry which is preliminary data.</text>
</comment>
<proteinExistence type="predicted"/>
<reference evidence="1" key="2">
    <citation type="submission" date="2015-03" db="EMBL/GenBank/DDBJ databases">
        <title>Genome sequence of Pseudoalteromonas citrea.</title>
        <authorList>
            <person name="Xie B.-B."/>
            <person name="Rong J.-C."/>
            <person name="Qin Q.-L."/>
            <person name="Zhang Y.-Z."/>
        </authorList>
    </citation>
    <scope>NUCLEOTIDE SEQUENCE</scope>
    <source>
        <strain evidence="1">DSM 8771</strain>
    </source>
</reference>
<protein>
    <submittedName>
        <fullName evidence="1">Uncharacterized protein</fullName>
    </submittedName>
</protein>
<reference evidence="1" key="1">
    <citation type="journal article" date="2012" name="J. Bacteriol.">
        <title>Genome sequences of type strains of seven species of the marine bacterium Pseudoalteromonas.</title>
        <authorList>
            <person name="Xie B.B."/>
            <person name="Shu Y.L."/>
            <person name="Qin Q.L."/>
            <person name="Rong J.C."/>
            <person name="Zhang X.Y."/>
            <person name="Chen X.L."/>
            <person name="Shi M."/>
            <person name="He H.L."/>
            <person name="Zhou B.C."/>
            <person name="Zhang Y.Z."/>
        </authorList>
    </citation>
    <scope>NUCLEOTIDE SEQUENCE</scope>
    <source>
        <strain evidence="1">DSM 8771</strain>
    </source>
</reference>